<dbReference type="RefSeq" id="WP_009708311.1">
    <property type="nucleotide sequence ID" value="NZ_CP048103.1"/>
</dbReference>
<dbReference type="AlphaFoldDB" id="A0A1N7IKK9"/>
<keyword evidence="2 5" id="KW-0812">Transmembrane</keyword>
<dbReference type="Pfam" id="PF13564">
    <property type="entry name" value="DoxX_2"/>
    <property type="match status" value="1"/>
</dbReference>
<keyword evidence="7" id="KW-1185">Reference proteome</keyword>
<dbReference type="InterPro" id="IPR032808">
    <property type="entry name" value="DoxX"/>
</dbReference>
<feature type="transmembrane region" description="Helical" evidence="5">
    <location>
        <begin position="101"/>
        <end position="119"/>
    </location>
</feature>
<evidence type="ECO:0000256" key="2">
    <source>
        <dbReference type="ARBA" id="ARBA00022692"/>
    </source>
</evidence>
<dbReference type="OrthoDB" id="2455901at2"/>
<evidence type="ECO:0000256" key="4">
    <source>
        <dbReference type="ARBA" id="ARBA00023136"/>
    </source>
</evidence>
<evidence type="ECO:0000256" key="1">
    <source>
        <dbReference type="ARBA" id="ARBA00004141"/>
    </source>
</evidence>
<evidence type="ECO:0000313" key="7">
    <source>
        <dbReference type="Proteomes" id="UP000186795"/>
    </source>
</evidence>
<keyword evidence="4 5" id="KW-0472">Membrane</keyword>
<dbReference type="EMBL" id="FTOD01000001">
    <property type="protein sequence ID" value="SIS37618.1"/>
    <property type="molecule type" value="Genomic_DNA"/>
</dbReference>
<dbReference type="Proteomes" id="UP000186795">
    <property type="component" value="Unassembled WGS sequence"/>
</dbReference>
<keyword evidence="3 5" id="KW-1133">Transmembrane helix</keyword>
<name>A0A1N7IKK9_9BACL</name>
<accession>A0A1N7IKK9</accession>
<sequence length="128" mass="14002">MKWVSHIVQGVLALGFLMAGLTKLFSSMDQIREMYTDPLGYPPVFMYVVGVVEIIAALGLIAGFRWRRAAAGSSLVLVIVMIGAIASSLMANAVVDTGLPAVFLILLTVLLVRLIRYEAVMKFQMRRA</sequence>
<evidence type="ECO:0000256" key="3">
    <source>
        <dbReference type="ARBA" id="ARBA00022989"/>
    </source>
</evidence>
<feature type="transmembrane region" description="Helical" evidence="5">
    <location>
        <begin position="45"/>
        <end position="63"/>
    </location>
</feature>
<comment type="subcellular location">
    <subcellularLocation>
        <location evidence="1">Membrane</location>
        <topology evidence="1">Multi-pass membrane protein</topology>
    </subcellularLocation>
</comment>
<reference evidence="7" key="1">
    <citation type="submission" date="2017-01" db="EMBL/GenBank/DDBJ databases">
        <authorList>
            <person name="Varghese N."/>
            <person name="Submissions S."/>
        </authorList>
    </citation>
    <scope>NUCLEOTIDE SEQUENCE [LARGE SCALE GENOMIC DNA]</scope>
    <source>
        <strain evidence="7">DSM 45196</strain>
    </source>
</reference>
<dbReference type="GO" id="GO:0016020">
    <property type="term" value="C:membrane"/>
    <property type="evidence" value="ECO:0007669"/>
    <property type="project" value="UniProtKB-SubCell"/>
</dbReference>
<proteinExistence type="predicted"/>
<organism evidence="6 7">
    <name type="scientific">Kroppenstedtia eburnea</name>
    <dbReference type="NCBI Taxonomy" id="714067"/>
    <lineage>
        <taxon>Bacteria</taxon>
        <taxon>Bacillati</taxon>
        <taxon>Bacillota</taxon>
        <taxon>Bacilli</taxon>
        <taxon>Bacillales</taxon>
        <taxon>Thermoactinomycetaceae</taxon>
        <taxon>Kroppenstedtia</taxon>
    </lineage>
</organism>
<gene>
    <name evidence="6" type="ORF">SAMN05421790_10130</name>
</gene>
<protein>
    <submittedName>
        <fullName evidence="6">DoxX-like family protein</fullName>
    </submittedName>
</protein>
<evidence type="ECO:0000313" key="6">
    <source>
        <dbReference type="EMBL" id="SIS37618.1"/>
    </source>
</evidence>
<feature type="transmembrane region" description="Helical" evidence="5">
    <location>
        <begin position="75"/>
        <end position="95"/>
    </location>
</feature>
<evidence type="ECO:0000256" key="5">
    <source>
        <dbReference type="SAM" id="Phobius"/>
    </source>
</evidence>
<feature type="transmembrane region" description="Helical" evidence="5">
    <location>
        <begin position="7"/>
        <end position="25"/>
    </location>
</feature>